<evidence type="ECO:0000259" key="3">
    <source>
        <dbReference type="Pfam" id="PF07261"/>
    </source>
</evidence>
<feature type="region of interest" description="Disordered" evidence="2">
    <location>
        <begin position="294"/>
        <end position="315"/>
    </location>
</feature>
<keyword evidence="5" id="KW-1185">Reference proteome</keyword>
<dbReference type="SUPFAM" id="SSF158499">
    <property type="entry name" value="DnaD domain-like"/>
    <property type="match status" value="1"/>
</dbReference>
<sequence>MLNYIKLINAFYDRLETNSLSTSAIALWHALVHVNNKAGWQREFTVAVSVLCVKTGLSERTITNARNDLKIKGFLDFKSRKGSKSAVYKLSDLSANIAHKVSDNEDLSEIDADNLSGNPSCNVSDNLSCNPSALIKQNKTKENKTEKEDDKELPINPFSFYEQNGFGVIGAYISQKISMWCDDLSDELVIEAMKLAVERGALNFSYVEKILQEWFVKGIDSSDQARASALAFKDQQSKQRSKPRQGNSADRKEQLPDWFRKQKSQFSSQTENEIDDLDFERQKAELQKELKKYKEVKPRVSEEERNAELDRLGIM</sequence>
<dbReference type="Gene3D" id="1.10.10.10">
    <property type="entry name" value="Winged helix-like DNA-binding domain superfamily/Winged helix DNA-binding domain"/>
    <property type="match status" value="1"/>
</dbReference>
<dbReference type="PANTHER" id="PTHR37293">
    <property type="entry name" value="PHAGE REPLICATION PROTEIN-RELATED"/>
    <property type="match status" value="1"/>
</dbReference>
<dbReference type="AlphaFoldDB" id="A0A398B6F7"/>
<gene>
    <name evidence="4" type="ORF">D1970_10790</name>
</gene>
<proteinExistence type="inferred from homology"/>
<comment type="similarity">
    <text evidence="1">Belongs to the DnaB/DnaD family.</text>
</comment>
<dbReference type="Gene3D" id="1.10.10.630">
    <property type="entry name" value="DnaD domain-like"/>
    <property type="match status" value="1"/>
</dbReference>
<reference evidence="4 5" key="1">
    <citation type="submission" date="2018-08" db="EMBL/GenBank/DDBJ databases">
        <title>Bacillus jemisoniae sp. nov., Bacillus chryseoplanitiae sp. nov., Bacillus resnikiae sp. nov., and Bacillus frankliniae sp. nov., isolated from Viking spacecraft and associated surfaces.</title>
        <authorList>
            <person name="Seuylemezian A."/>
            <person name="Vaishampayan P."/>
        </authorList>
    </citation>
    <scope>NUCLEOTIDE SEQUENCE [LARGE SCALE GENOMIC DNA]</scope>
    <source>
        <strain evidence="4 5">JJ-247</strain>
    </source>
</reference>
<dbReference type="Proteomes" id="UP000265816">
    <property type="component" value="Unassembled WGS sequence"/>
</dbReference>
<evidence type="ECO:0000256" key="1">
    <source>
        <dbReference type="ARBA" id="ARBA00093462"/>
    </source>
</evidence>
<name>A0A398B6F7_9BACI</name>
<protein>
    <submittedName>
        <fullName evidence="4">DnaD domain protein</fullName>
    </submittedName>
</protein>
<dbReference type="EMBL" id="QWVT01000017">
    <property type="protein sequence ID" value="RID85044.1"/>
    <property type="molecule type" value="Genomic_DNA"/>
</dbReference>
<accession>A0A398B6F7</accession>
<comment type="caution">
    <text evidence="4">The sequence shown here is derived from an EMBL/GenBank/DDBJ whole genome shotgun (WGS) entry which is preliminary data.</text>
</comment>
<organism evidence="4 5">
    <name type="scientific">Mesobacillus zeae</name>
    <dbReference type="NCBI Taxonomy" id="1917180"/>
    <lineage>
        <taxon>Bacteria</taxon>
        <taxon>Bacillati</taxon>
        <taxon>Bacillota</taxon>
        <taxon>Bacilli</taxon>
        <taxon>Bacillales</taxon>
        <taxon>Bacillaceae</taxon>
        <taxon>Mesobacillus</taxon>
    </lineage>
</organism>
<dbReference type="InterPro" id="IPR006343">
    <property type="entry name" value="DnaB/C_C"/>
</dbReference>
<evidence type="ECO:0000313" key="4">
    <source>
        <dbReference type="EMBL" id="RID85044.1"/>
    </source>
</evidence>
<feature type="region of interest" description="Disordered" evidence="2">
    <location>
        <begin position="230"/>
        <end position="257"/>
    </location>
</feature>
<feature type="domain" description="DnaB/C C-terminal" evidence="3">
    <location>
        <begin position="158"/>
        <end position="227"/>
    </location>
</feature>
<dbReference type="PANTHER" id="PTHR37293:SF5">
    <property type="entry name" value="DNA REPLICATION PROTEIN"/>
    <property type="match status" value="1"/>
</dbReference>
<dbReference type="InterPro" id="IPR053162">
    <property type="entry name" value="DnaD"/>
</dbReference>
<dbReference type="InterPro" id="IPR034829">
    <property type="entry name" value="DnaD-like_sf"/>
</dbReference>
<evidence type="ECO:0000313" key="5">
    <source>
        <dbReference type="Proteomes" id="UP000265816"/>
    </source>
</evidence>
<dbReference type="NCBIfam" id="TIGR01446">
    <property type="entry name" value="DnaD_dom"/>
    <property type="match status" value="1"/>
</dbReference>
<dbReference type="Pfam" id="PF07261">
    <property type="entry name" value="DnaB_2"/>
    <property type="match status" value="1"/>
</dbReference>
<dbReference type="OrthoDB" id="1047417at2"/>
<evidence type="ECO:0000256" key="2">
    <source>
        <dbReference type="SAM" id="MobiDB-lite"/>
    </source>
</evidence>
<dbReference type="InterPro" id="IPR036388">
    <property type="entry name" value="WH-like_DNA-bd_sf"/>
</dbReference>